<evidence type="ECO:0000313" key="3">
    <source>
        <dbReference type="Proteomes" id="UP000311382"/>
    </source>
</evidence>
<reference evidence="2 3" key="1">
    <citation type="submission" date="2019-03" db="EMBL/GenBank/DDBJ databases">
        <title>Rhodosporidium diobovatum UCD-FST 08-225 genome sequencing, assembly, and annotation.</title>
        <authorList>
            <person name="Fakankun I.U."/>
            <person name="Fristensky B."/>
            <person name="Levin D.B."/>
        </authorList>
    </citation>
    <scope>NUCLEOTIDE SEQUENCE [LARGE SCALE GENOMIC DNA]</scope>
    <source>
        <strain evidence="2 3">UCD-FST 08-225</strain>
    </source>
</reference>
<sequence length="344" mass="37074">MLSRVCTSCVRSARQLVRPAAIPAARPAPRAFSAAAPLFKKAHKQVQEEFDDEFAEDEFDDIEEDLPSSSPSPSGSSGAQSREARYAQAVTDVQAALRRASRHDGRSRTPSPKVLDHLVRTSTPSQLPEVLALVAKWRAANLPAVPDHVAALLVTRLVEADDGQAAVEVLLNRDLYGVDVPEDLKALYPVFAKVSHPQAAAAAAEETPAEGDAAVEAPTAQAQGQGAYRFLSSKPADLAFALQGLATHYAPASAPSDALVGLSTLAAALRTGERSSPRVDALVQRVVKLGEDELVRQAREMPRRWRDIVRMRARVVAEVMRDEGHAEVEWFAHLAESLHAVAKK</sequence>
<dbReference type="AlphaFoldDB" id="A0A5C5FNN3"/>
<keyword evidence="3" id="KW-1185">Reference proteome</keyword>
<feature type="region of interest" description="Disordered" evidence="1">
    <location>
        <begin position="97"/>
        <end position="120"/>
    </location>
</feature>
<dbReference type="Proteomes" id="UP000311382">
    <property type="component" value="Unassembled WGS sequence"/>
</dbReference>
<evidence type="ECO:0000313" key="2">
    <source>
        <dbReference type="EMBL" id="TNY17471.1"/>
    </source>
</evidence>
<dbReference type="STRING" id="5288.A0A5C5FNN3"/>
<accession>A0A5C5FNN3</accession>
<name>A0A5C5FNN3_9BASI</name>
<organism evidence="2 3">
    <name type="scientific">Rhodotorula diobovata</name>
    <dbReference type="NCBI Taxonomy" id="5288"/>
    <lineage>
        <taxon>Eukaryota</taxon>
        <taxon>Fungi</taxon>
        <taxon>Dikarya</taxon>
        <taxon>Basidiomycota</taxon>
        <taxon>Pucciniomycotina</taxon>
        <taxon>Microbotryomycetes</taxon>
        <taxon>Sporidiobolales</taxon>
        <taxon>Sporidiobolaceae</taxon>
        <taxon>Rhodotorula</taxon>
    </lineage>
</organism>
<feature type="region of interest" description="Disordered" evidence="1">
    <location>
        <begin position="62"/>
        <end position="85"/>
    </location>
</feature>
<gene>
    <name evidence="2" type="ORF">DMC30DRAFT_419747</name>
</gene>
<feature type="compositionally biased region" description="Low complexity" evidence="1">
    <location>
        <begin position="67"/>
        <end position="78"/>
    </location>
</feature>
<protein>
    <submittedName>
        <fullName evidence="2">Uncharacterized protein</fullName>
    </submittedName>
</protein>
<evidence type="ECO:0000256" key="1">
    <source>
        <dbReference type="SAM" id="MobiDB-lite"/>
    </source>
</evidence>
<comment type="caution">
    <text evidence="2">The sequence shown here is derived from an EMBL/GenBank/DDBJ whole genome shotgun (WGS) entry which is preliminary data.</text>
</comment>
<proteinExistence type="predicted"/>
<dbReference type="EMBL" id="SOZI01000199">
    <property type="protein sequence ID" value="TNY17471.1"/>
    <property type="molecule type" value="Genomic_DNA"/>
</dbReference>